<dbReference type="InterPro" id="IPR057670">
    <property type="entry name" value="SH3_retrovirus"/>
</dbReference>
<name>A0A5N6P5S2_9ASTR</name>
<accession>A0A5N6P5S2</accession>
<dbReference type="PANTHER" id="PTHR42648">
    <property type="entry name" value="TRANSPOSASE, PUTATIVE-RELATED"/>
    <property type="match status" value="1"/>
</dbReference>
<evidence type="ECO:0000259" key="17">
    <source>
        <dbReference type="PROSITE" id="PS50994"/>
    </source>
</evidence>
<keyword evidence="19" id="KW-1185">Reference proteome</keyword>
<dbReference type="GO" id="GO:0015074">
    <property type="term" value="P:DNA integration"/>
    <property type="evidence" value="ECO:0007669"/>
    <property type="project" value="InterPro"/>
</dbReference>
<keyword evidence="9" id="KW-0067">ATP-binding</keyword>
<comment type="caution">
    <text evidence="18">The sequence shown here is derived from an EMBL/GenBank/DDBJ whole genome shotgun (WGS) entry which is preliminary data.</text>
</comment>
<feature type="region of interest" description="Disordered" evidence="16">
    <location>
        <begin position="803"/>
        <end position="838"/>
    </location>
</feature>
<keyword evidence="4" id="KW-0540">Nuclease</keyword>
<feature type="region of interest" description="Disordered" evidence="16">
    <location>
        <begin position="1"/>
        <end position="21"/>
    </location>
</feature>
<evidence type="ECO:0000256" key="16">
    <source>
        <dbReference type="SAM" id="MobiDB-lite"/>
    </source>
</evidence>
<reference evidence="18 19" key="1">
    <citation type="submission" date="2019-05" db="EMBL/GenBank/DDBJ databases">
        <title>Mikania micrantha, genome provides insights into the molecular mechanism of rapid growth.</title>
        <authorList>
            <person name="Liu B."/>
        </authorList>
    </citation>
    <scope>NUCLEOTIDE SEQUENCE [LARGE SCALE GENOMIC DNA]</scope>
    <source>
        <strain evidence="18">NLD-2019</strain>
        <tissue evidence="18">Leaf</tissue>
    </source>
</reference>
<dbReference type="AlphaFoldDB" id="A0A5N6P5S2"/>
<dbReference type="InterPro" id="IPR039537">
    <property type="entry name" value="Retrotran_Ty1/copia-like"/>
</dbReference>
<keyword evidence="6" id="KW-0547">Nucleotide-binding</keyword>
<dbReference type="Gene3D" id="3.30.420.10">
    <property type="entry name" value="Ribonuclease H-like superfamily/Ribonuclease H"/>
    <property type="match status" value="1"/>
</dbReference>
<keyword evidence="8" id="KW-0378">Hydrolase</keyword>
<proteinExistence type="predicted"/>
<dbReference type="Pfam" id="PF25597">
    <property type="entry name" value="SH3_retrovirus"/>
    <property type="match status" value="1"/>
</dbReference>
<keyword evidence="7" id="KW-0255">Endonuclease</keyword>
<evidence type="ECO:0000256" key="2">
    <source>
        <dbReference type="ARBA" id="ARBA00022612"/>
    </source>
</evidence>
<organism evidence="18 19">
    <name type="scientific">Mikania micrantha</name>
    <name type="common">bitter vine</name>
    <dbReference type="NCBI Taxonomy" id="192012"/>
    <lineage>
        <taxon>Eukaryota</taxon>
        <taxon>Viridiplantae</taxon>
        <taxon>Streptophyta</taxon>
        <taxon>Embryophyta</taxon>
        <taxon>Tracheophyta</taxon>
        <taxon>Spermatophyta</taxon>
        <taxon>Magnoliopsida</taxon>
        <taxon>eudicotyledons</taxon>
        <taxon>Gunneridae</taxon>
        <taxon>Pentapetalae</taxon>
        <taxon>asterids</taxon>
        <taxon>campanulids</taxon>
        <taxon>Asterales</taxon>
        <taxon>Asteraceae</taxon>
        <taxon>Asteroideae</taxon>
        <taxon>Heliantheae alliance</taxon>
        <taxon>Eupatorieae</taxon>
        <taxon>Mikania</taxon>
    </lineage>
</organism>
<dbReference type="PROSITE" id="PS50994">
    <property type="entry name" value="INTEGRASE"/>
    <property type="match status" value="1"/>
</dbReference>
<dbReference type="GO" id="GO:0006508">
    <property type="term" value="P:proteolysis"/>
    <property type="evidence" value="ECO:0007669"/>
    <property type="project" value="UniProtKB-KW"/>
</dbReference>
<dbReference type="OrthoDB" id="1733202at2759"/>
<comment type="function">
    <text evidence="1">The aspartyl protease (PR) mediates the proteolytic cleavages of the Gag and Gag-Pol polyproteins after assembly of the VLP.</text>
</comment>
<dbReference type="InterPro" id="IPR012337">
    <property type="entry name" value="RNaseH-like_sf"/>
</dbReference>
<dbReference type="Proteomes" id="UP000326396">
    <property type="component" value="Linkage Group LG14"/>
</dbReference>
<evidence type="ECO:0000256" key="15">
    <source>
        <dbReference type="ARBA" id="ARBA00023172"/>
    </source>
</evidence>
<evidence type="ECO:0000256" key="8">
    <source>
        <dbReference type="ARBA" id="ARBA00022801"/>
    </source>
</evidence>
<gene>
    <name evidence="18" type="ORF">E3N88_12469</name>
</gene>
<dbReference type="GO" id="GO:0003676">
    <property type="term" value="F:nucleic acid binding"/>
    <property type="evidence" value="ECO:0007669"/>
    <property type="project" value="InterPro"/>
</dbReference>
<dbReference type="PANTHER" id="PTHR42648:SF11">
    <property type="entry name" value="TRANSPOSON TY4-P GAG-POL POLYPROTEIN"/>
    <property type="match status" value="1"/>
</dbReference>
<evidence type="ECO:0000256" key="3">
    <source>
        <dbReference type="ARBA" id="ARBA00022670"/>
    </source>
</evidence>
<evidence type="ECO:0000256" key="5">
    <source>
        <dbReference type="ARBA" id="ARBA00022723"/>
    </source>
</evidence>
<dbReference type="EMBL" id="SZYD01000006">
    <property type="protein sequence ID" value="KAD5960996.1"/>
    <property type="molecule type" value="Genomic_DNA"/>
</dbReference>
<evidence type="ECO:0000256" key="6">
    <source>
        <dbReference type="ARBA" id="ARBA00022741"/>
    </source>
</evidence>
<evidence type="ECO:0000256" key="9">
    <source>
        <dbReference type="ARBA" id="ARBA00022840"/>
    </source>
</evidence>
<evidence type="ECO:0000313" key="18">
    <source>
        <dbReference type="EMBL" id="KAD5960996.1"/>
    </source>
</evidence>
<dbReference type="InterPro" id="IPR025724">
    <property type="entry name" value="GAG-pre-integrase_dom"/>
</dbReference>
<dbReference type="Pfam" id="PF22936">
    <property type="entry name" value="Pol_BBD"/>
    <property type="match status" value="1"/>
</dbReference>
<keyword evidence="15" id="KW-0233">DNA recombination</keyword>
<keyword evidence="13" id="KW-0548">Nucleotidyltransferase</keyword>
<keyword evidence="14" id="KW-0917">Virion maturation</keyword>
<evidence type="ECO:0000256" key="12">
    <source>
        <dbReference type="ARBA" id="ARBA00022918"/>
    </source>
</evidence>
<dbReference type="SUPFAM" id="SSF53098">
    <property type="entry name" value="Ribonuclease H-like"/>
    <property type="match status" value="1"/>
</dbReference>
<keyword evidence="11" id="KW-0229">DNA integration</keyword>
<feature type="compositionally biased region" description="Basic residues" evidence="16">
    <location>
        <begin position="297"/>
        <end position="309"/>
    </location>
</feature>
<evidence type="ECO:0000313" key="19">
    <source>
        <dbReference type="Proteomes" id="UP000326396"/>
    </source>
</evidence>
<dbReference type="InterPro" id="IPR001584">
    <property type="entry name" value="Integrase_cat-core"/>
</dbReference>
<feature type="domain" description="Integrase catalytic" evidence="17">
    <location>
        <begin position="596"/>
        <end position="689"/>
    </location>
</feature>
<dbReference type="InterPro" id="IPR054722">
    <property type="entry name" value="PolX-like_BBD"/>
</dbReference>
<keyword evidence="3" id="KW-0645">Protease</keyword>
<evidence type="ECO:0000256" key="14">
    <source>
        <dbReference type="ARBA" id="ARBA00023113"/>
    </source>
</evidence>
<protein>
    <recommendedName>
        <fullName evidence="17">Integrase catalytic domain-containing protein</fullName>
    </recommendedName>
</protein>
<evidence type="ECO:0000256" key="10">
    <source>
        <dbReference type="ARBA" id="ARBA00022842"/>
    </source>
</evidence>
<evidence type="ECO:0000256" key="11">
    <source>
        <dbReference type="ARBA" id="ARBA00022908"/>
    </source>
</evidence>
<sequence length="855" mass="97335">MREMMNVGENRARNGITDCPESRNEENFQSIGLLDSSRYATERLRTLRELVSFEDHRYRILMADPINVSGTANTPIPMFKGDGYEHWSVRMRTILRSRELWDIVNLGVTDYGDNLERNRKEAKDDARAMVVIQQGVHDVLFSRIAAANTAQEAWDILRMEFQGDSQVQAVKLHGLRRDFENLMMKENEAIGDYFSRVMAVASQQRGFGEDVSDQKIVEKILRSLTERYDHVVPSIEVAYDLSQLSAVKLMGCLQSQEERLNSRSGDPKTGDTGRSDEQALQVYQPYRRQNNDGGARGRGRGGFRGRGRGRSQSDKNKVPQCYHCNRYGLIKRDCWFADEEPVNAVANNQEEEGANDEVAHPFMAITTSMTDEDDSMTSEFTNPSLWFVDSGCSNHMTSAKGSFVMLNASFKISVRLGDKKNLEVEGKGTVQILMKDGTLKFLEDVYYAPKLEYNLLSVGQLMRKGYSLLFDDNACSIVHKETKSELMKVQLATNNMFPLDATRVKDNTAVVHAHELTKLWHCRFGHLHTHALQQLQKNKMVQGLPQIKEIKNCEGCVLGKQHKLSFQPSQNELLESWKLFTQMYVVPCRLTAWEEVNRGGEFCSNEFNMFCETHGIKRHLTAPFTPEQNGVCERKNRTVVEMAQCMLQAKGMPSYFWAEAVATAVHILNLSPTKAVDNKTPIHMWSGERPNVNDLRIFGCLCYGLTPAQQRHKFEPKSEKCILIGYSSQTKGYRLYNPKTKQIITRRDVKFFEESAWDWSNEKGRDNNHLWDLSTFDPMILDPTSETNDLNEAVHENNTIQVNDVPSTSQNHNAVAGPSNTNEVITDSSSPPQKVRDLNDVYSNCPVIEDYVIQQ</sequence>
<dbReference type="Pfam" id="PF14223">
    <property type="entry name" value="Retrotran_gag_2"/>
    <property type="match status" value="1"/>
</dbReference>
<evidence type="ECO:0000256" key="7">
    <source>
        <dbReference type="ARBA" id="ARBA00022759"/>
    </source>
</evidence>
<keyword evidence="12" id="KW-0695">RNA-directed DNA polymerase</keyword>
<evidence type="ECO:0000256" key="1">
    <source>
        <dbReference type="ARBA" id="ARBA00002180"/>
    </source>
</evidence>
<feature type="compositionally biased region" description="Polar residues" evidence="16">
    <location>
        <begin position="803"/>
        <end position="832"/>
    </location>
</feature>
<dbReference type="GO" id="GO:0008233">
    <property type="term" value="F:peptidase activity"/>
    <property type="evidence" value="ECO:0007669"/>
    <property type="project" value="UniProtKB-KW"/>
</dbReference>
<evidence type="ECO:0000256" key="13">
    <source>
        <dbReference type="ARBA" id="ARBA00022932"/>
    </source>
</evidence>
<keyword evidence="10" id="KW-0460">Magnesium</keyword>
<feature type="region of interest" description="Disordered" evidence="16">
    <location>
        <begin position="285"/>
        <end position="317"/>
    </location>
</feature>
<dbReference type="InterPro" id="IPR036397">
    <property type="entry name" value="RNaseH_sf"/>
</dbReference>
<keyword evidence="13" id="KW-0808">Transferase</keyword>
<keyword evidence="5" id="KW-0479">Metal-binding</keyword>
<dbReference type="Pfam" id="PF13976">
    <property type="entry name" value="gag_pre-integrs"/>
    <property type="match status" value="1"/>
</dbReference>
<feature type="region of interest" description="Disordered" evidence="16">
    <location>
        <begin position="257"/>
        <end position="276"/>
    </location>
</feature>
<keyword evidence="2" id="KW-1188">Viral release from host cell</keyword>
<evidence type="ECO:0000256" key="4">
    <source>
        <dbReference type="ARBA" id="ARBA00022722"/>
    </source>
</evidence>
<keyword evidence="13" id="KW-0239">DNA-directed DNA polymerase</keyword>